<dbReference type="AlphaFoldDB" id="A0A316R119"/>
<accession>A0A316R119</accession>
<dbReference type="EMBL" id="DNWC01000113">
    <property type="protein sequence ID" value="HBJ09070.1"/>
    <property type="molecule type" value="Genomic_DNA"/>
</dbReference>
<proteinExistence type="predicted"/>
<protein>
    <recommendedName>
        <fullName evidence="3">Lipoprotein</fullName>
    </recommendedName>
</protein>
<gene>
    <name evidence="1" type="ORF">DDY73_08695</name>
</gene>
<comment type="caution">
    <text evidence="1">The sequence shown here is derived from an EMBL/GenBank/DDBJ whole genome shotgun (WGS) entry which is preliminary data.</text>
</comment>
<dbReference type="Proteomes" id="UP000262954">
    <property type="component" value="Unassembled WGS sequence"/>
</dbReference>
<evidence type="ECO:0008006" key="3">
    <source>
        <dbReference type="Google" id="ProtNLM"/>
    </source>
</evidence>
<name>A0A316R119_9BACT</name>
<evidence type="ECO:0000313" key="2">
    <source>
        <dbReference type="Proteomes" id="UP000262954"/>
    </source>
</evidence>
<organism evidence="1 2">
    <name type="scientific">Coprobacter fastidiosus</name>
    <dbReference type="NCBI Taxonomy" id="1099853"/>
    <lineage>
        <taxon>Bacteria</taxon>
        <taxon>Pseudomonadati</taxon>
        <taxon>Bacteroidota</taxon>
        <taxon>Bacteroidia</taxon>
        <taxon>Bacteroidales</taxon>
        <taxon>Barnesiellaceae</taxon>
        <taxon>Coprobacter</taxon>
    </lineage>
</organism>
<evidence type="ECO:0000313" key="1">
    <source>
        <dbReference type="EMBL" id="HBJ09070.1"/>
    </source>
</evidence>
<sequence>MKKLFIILTMLLLILSCSHKRDKKPEGFVLQEFNIIENQLYELLKSMHDSAYILKNNIVASPEEEVLVLIFRQFTDSVYGFNIGSITYREISEYKISIQNFRIVGYVDNKDFFVLLFSDIRNLFELQPILHKLIAPTNKRRKFDYIYLLDNLYLDKSSSKESPNLLSEKKTWIPIPSLYDPYYYKYKIINGKIEFYNPNFSFVKDTFNITTNPKLP</sequence>
<reference evidence="1 2" key="1">
    <citation type="journal article" date="2018" name="Nat. Biotechnol.">
        <title>A standardized bacterial taxonomy based on genome phylogeny substantially revises the tree of life.</title>
        <authorList>
            <person name="Parks D.H."/>
            <person name="Chuvochina M."/>
            <person name="Waite D.W."/>
            <person name="Rinke C."/>
            <person name="Skarshewski A."/>
            <person name="Chaumeil P.A."/>
            <person name="Hugenholtz P."/>
        </authorList>
    </citation>
    <scope>NUCLEOTIDE SEQUENCE [LARGE SCALE GENOMIC DNA]</scope>
    <source>
        <strain evidence="1">UBA11482</strain>
    </source>
</reference>
<dbReference type="PROSITE" id="PS51257">
    <property type="entry name" value="PROKAR_LIPOPROTEIN"/>
    <property type="match status" value="1"/>
</dbReference>